<dbReference type="EMBL" id="CAICTM010000026">
    <property type="protein sequence ID" value="CAB9497818.1"/>
    <property type="molecule type" value="Genomic_DNA"/>
</dbReference>
<feature type="transmembrane region" description="Helical" evidence="1">
    <location>
        <begin position="154"/>
        <end position="173"/>
    </location>
</feature>
<evidence type="ECO:0000313" key="2">
    <source>
        <dbReference type="EMBL" id="CAB9497818.1"/>
    </source>
</evidence>
<keyword evidence="1" id="KW-0812">Transmembrane</keyword>
<feature type="transmembrane region" description="Helical" evidence="1">
    <location>
        <begin position="63"/>
        <end position="81"/>
    </location>
</feature>
<sequence>MGRKKVEEVVVDPSAWMLANAFAEFVLFHTDEIKYMCMLGYTFMHGSKVFAKLPAGAATTYKFVNLLLASTGGGILVPILINGIPVPLAQDSYPIAILCSYLLHSYVPIVRDVFKLSKVFKAGVIILYETMRAFVVCKLTIAAGNAIAPSEFDFPIFGPIFCGTLAGCGGAFLPMNKGLDPIKAGLAQPMLSAFIGATSLHLFLNTSLSEGIIDGTKKAKVCMAAFFILHSYYENFFKPAPAADKKKTE</sequence>
<evidence type="ECO:0000313" key="3">
    <source>
        <dbReference type="Proteomes" id="UP001153069"/>
    </source>
</evidence>
<dbReference type="AlphaFoldDB" id="A0A9N8H5L8"/>
<keyword evidence="3" id="KW-1185">Reference proteome</keyword>
<keyword evidence="1" id="KW-0472">Membrane</keyword>
<proteinExistence type="predicted"/>
<organism evidence="2 3">
    <name type="scientific">Seminavis robusta</name>
    <dbReference type="NCBI Taxonomy" id="568900"/>
    <lineage>
        <taxon>Eukaryota</taxon>
        <taxon>Sar</taxon>
        <taxon>Stramenopiles</taxon>
        <taxon>Ochrophyta</taxon>
        <taxon>Bacillariophyta</taxon>
        <taxon>Bacillariophyceae</taxon>
        <taxon>Bacillariophycidae</taxon>
        <taxon>Naviculales</taxon>
        <taxon>Naviculaceae</taxon>
        <taxon>Seminavis</taxon>
    </lineage>
</organism>
<keyword evidence="1" id="KW-1133">Transmembrane helix</keyword>
<feature type="transmembrane region" description="Helical" evidence="1">
    <location>
        <begin position="126"/>
        <end position="148"/>
    </location>
</feature>
<evidence type="ECO:0000256" key="1">
    <source>
        <dbReference type="SAM" id="Phobius"/>
    </source>
</evidence>
<reference evidence="2" key="1">
    <citation type="submission" date="2020-06" db="EMBL/GenBank/DDBJ databases">
        <authorList>
            <consortium name="Plant Systems Biology data submission"/>
        </authorList>
    </citation>
    <scope>NUCLEOTIDE SEQUENCE</scope>
    <source>
        <strain evidence="2">D6</strain>
    </source>
</reference>
<dbReference type="OrthoDB" id="186336at2759"/>
<comment type="caution">
    <text evidence="2">The sequence shown here is derived from an EMBL/GenBank/DDBJ whole genome shotgun (WGS) entry which is preliminary data.</text>
</comment>
<gene>
    <name evidence="2" type="ORF">SEMRO_26_G017610.1</name>
</gene>
<feature type="transmembrane region" description="Helical" evidence="1">
    <location>
        <begin position="93"/>
        <end position="114"/>
    </location>
</feature>
<accession>A0A9N8H5L8</accession>
<protein>
    <submittedName>
        <fullName evidence="2">Uncharacterized protein</fullName>
    </submittedName>
</protein>
<name>A0A9N8H5L8_9STRA</name>
<dbReference type="Proteomes" id="UP001153069">
    <property type="component" value="Unassembled WGS sequence"/>
</dbReference>